<protein>
    <recommendedName>
        <fullName evidence="5">Extracellular membrane protein CFEM domain-containing protein</fullName>
    </recommendedName>
</protein>
<evidence type="ECO:0000313" key="4">
    <source>
        <dbReference type="Proteomes" id="UP000799767"/>
    </source>
</evidence>
<proteinExistence type="predicted"/>
<dbReference type="EMBL" id="MU001631">
    <property type="protein sequence ID" value="KAF2487689.1"/>
    <property type="molecule type" value="Genomic_DNA"/>
</dbReference>
<organism evidence="3 4">
    <name type="scientific">Neohortaea acidophila</name>
    <dbReference type="NCBI Taxonomy" id="245834"/>
    <lineage>
        <taxon>Eukaryota</taxon>
        <taxon>Fungi</taxon>
        <taxon>Dikarya</taxon>
        <taxon>Ascomycota</taxon>
        <taxon>Pezizomycotina</taxon>
        <taxon>Dothideomycetes</taxon>
        <taxon>Dothideomycetidae</taxon>
        <taxon>Mycosphaerellales</taxon>
        <taxon>Teratosphaeriaceae</taxon>
        <taxon>Neohortaea</taxon>
    </lineage>
</organism>
<name>A0A6A6Q6M7_9PEZI</name>
<keyword evidence="2" id="KW-0732">Signal</keyword>
<evidence type="ECO:0008006" key="5">
    <source>
        <dbReference type="Google" id="ProtNLM"/>
    </source>
</evidence>
<evidence type="ECO:0000256" key="2">
    <source>
        <dbReference type="SAM" id="SignalP"/>
    </source>
</evidence>
<keyword evidence="4" id="KW-1185">Reference proteome</keyword>
<feature type="chain" id="PRO_5025652481" description="Extracellular membrane protein CFEM domain-containing protein" evidence="2">
    <location>
        <begin position="17"/>
        <end position="202"/>
    </location>
</feature>
<sequence length="202" mass="20696">MLVFLGLFLLSTLATADLAAVSCPAQASCTGFVGSIASALKGYPQASTFCSDKFPVPSQTCTSVAPTLTITVTAVAATATTTVATNTITDTASTITNTATITVTPTITTTTVETDSETDTTTVTATITSYQSAINKRDRHGERGGDPRSSKLKSLQSEASSFVGAVCTCLETPASTTATITPTTNTTVTPTVTTRVTQTTTR</sequence>
<evidence type="ECO:0000256" key="1">
    <source>
        <dbReference type="SAM" id="MobiDB-lite"/>
    </source>
</evidence>
<accession>A0A6A6Q6M7</accession>
<dbReference type="RefSeq" id="XP_033594258.1">
    <property type="nucleotide sequence ID" value="XM_033729763.1"/>
</dbReference>
<dbReference type="Proteomes" id="UP000799767">
    <property type="component" value="Unassembled WGS sequence"/>
</dbReference>
<feature type="compositionally biased region" description="Basic and acidic residues" evidence="1">
    <location>
        <begin position="135"/>
        <end position="149"/>
    </location>
</feature>
<dbReference type="GeneID" id="54470765"/>
<gene>
    <name evidence="3" type="ORF">BDY17DRAFT_16588</name>
</gene>
<evidence type="ECO:0000313" key="3">
    <source>
        <dbReference type="EMBL" id="KAF2487689.1"/>
    </source>
</evidence>
<dbReference type="AlphaFoldDB" id="A0A6A6Q6M7"/>
<dbReference type="OrthoDB" id="10671917at2759"/>
<feature type="signal peptide" evidence="2">
    <location>
        <begin position="1"/>
        <end position="16"/>
    </location>
</feature>
<reference evidence="3" key="1">
    <citation type="journal article" date="2020" name="Stud. Mycol.">
        <title>101 Dothideomycetes genomes: a test case for predicting lifestyles and emergence of pathogens.</title>
        <authorList>
            <person name="Haridas S."/>
            <person name="Albert R."/>
            <person name="Binder M."/>
            <person name="Bloem J."/>
            <person name="Labutti K."/>
            <person name="Salamov A."/>
            <person name="Andreopoulos B."/>
            <person name="Baker S."/>
            <person name="Barry K."/>
            <person name="Bills G."/>
            <person name="Bluhm B."/>
            <person name="Cannon C."/>
            <person name="Castanera R."/>
            <person name="Culley D."/>
            <person name="Daum C."/>
            <person name="Ezra D."/>
            <person name="Gonzalez J."/>
            <person name="Henrissat B."/>
            <person name="Kuo A."/>
            <person name="Liang C."/>
            <person name="Lipzen A."/>
            <person name="Lutzoni F."/>
            <person name="Magnuson J."/>
            <person name="Mondo S."/>
            <person name="Nolan M."/>
            <person name="Ohm R."/>
            <person name="Pangilinan J."/>
            <person name="Park H.-J."/>
            <person name="Ramirez L."/>
            <person name="Alfaro M."/>
            <person name="Sun H."/>
            <person name="Tritt A."/>
            <person name="Yoshinaga Y."/>
            <person name="Zwiers L.-H."/>
            <person name="Turgeon B."/>
            <person name="Goodwin S."/>
            <person name="Spatafora J."/>
            <person name="Crous P."/>
            <person name="Grigoriev I."/>
        </authorList>
    </citation>
    <scope>NUCLEOTIDE SEQUENCE</scope>
    <source>
        <strain evidence="3">CBS 113389</strain>
    </source>
</reference>
<feature type="region of interest" description="Disordered" evidence="1">
    <location>
        <begin position="133"/>
        <end position="155"/>
    </location>
</feature>